<feature type="region of interest" description="Disordered" evidence="1">
    <location>
        <begin position="42"/>
        <end position="84"/>
    </location>
</feature>
<protein>
    <submittedName>
        <fullName evidence="2">Uncharacterized protein</fullName>
    </submittedName>
</protein>
<dbReference type="InParanoid" id="A0A165F4F2"/>
<name>A0A165F4F2_9BASI</name>
<evidence type="ECO:0000313" key="2">
    <source>
        <dbReference type="EMBL" id="KZT56165.1"/>
    </source>
</evidence>
<evidence type="ECO:0000256" key="1">
    <source>
        <dbReference type="SAM" id="MobiDB-lite"/>
    </source>
</evidence>
<dbReference type="AlphaFoldDB" id="A0A165F4F2"/>
<accession>A0A165F4F2</accession>
<evidence type="ECO:0000313" key="3">
    <source>
        <dbReference type="Proteomes" id="UP000076842"/>
    </source>
</evidence>
<proteinExistence type="predicted"/>
<organism evidence="2 3">
    <name type="scientific">Calocera cornea HHB12733</name>
    <dbReference type="NCBI Taxonomy" id="1353952"/>
    <lineage>
        <taxon>Eukaryota</taxon>
        <taxon>Fungi</taxon>
        <taxon>Dikarya</taxon>
        <taxon>Basidiomycota</taxon>
        <taxon>Agaricomycotina</taxon>
        <taxon>Dacrymycetes</taxon>
        <taxon>Dacrymycetales</taxon>
        <taxon>Dacrymycetaceae</taxon>
        <taxon>Calocera</taxon>
    </lineage>
</organism>
<gene>
    <name evidence="2" type="ORF">CALCODRAFT_324595</name>
</gene>
<reference evidence="2 3" key="1">
    <citation type="journal article" date="2016" name="Mol. Biol. Evol.">
        <title>Comparative Genomics of Early-Diverging Mushroom-Forming Fungi Provides Insights into the Origins of Lignocellulose Decay Capabilities.</title>
        <authorList>
            <person name="Nagy L.G."/>
            <person name="Riley R."/>
            <person name="Tritt A."/>
            <person name="Adam C."/>
            <person name="Daum C."/>
            <person name="Floudas D."/>
            <person name="Sun H."/>
            <person name="Yadav J.S."/>
            <person name="Pangilinan J."/>
            <person name="Larsson K.H."/>
            <person name="Matsuura K."/>
            <person name="Barry K."/>
            <person name="Labutti K."/>
            <person name="Kuo R."/>
            <person name="Ohm R.A."/>
            <person name="Bhattacharya S.S."/>
            <person name="Shirouzu T."/>
            <person name="Yoshinaga Y."/>
            <person name="Martin F.M."/>
            <person name="Grigoriev I.V."/>
            <person name="Hibbett D.S."/>
        </authorList>
    </citation>
    <scope>NUCLEOTIDE SEQUENCE [LARGE SCALE GENOMIC DNA]</scope>
    <source>
        <strain evidence="2 3">HHB12733</strain>
    </source>
</reference>
<sequence>MKRKRMVEWRGKRGAQAGGRTGAYNCVWAVAVRDRFARAQQVAASDGKPVLGRPASPFATRVPGGPPGNPTQRSHDMPVTHTTS</sequence>
<keyword evidence="3" id="KW-1185">Reference proteome</keyword>
<dbReference type="Proteomes" id="UP000076842">
    <property type="component" value="Unassembled WGS sequence"/>
</dbReference>
<dbReference type="EMBL" id="KV423982">
    <property type="protein sequence ID" value="KZT56165.1"/>
    <property type="molecule type" value="Genomic_DNA"/>
</dbReference>